<dbReference type="InterPro" id="IPR044146">
    <property type="entry name" value="S1_Tex"/>
</dbReference>
<dbReference type="SMART" id="SM00732">
    <property type="entry name" value="YqgFc"/>
    <property type="match status" value="1"/>
</dbReference>
<dbReference type="InterPro" id="IPR032639">
    <property type="entry name" value="Tex_YqgF"/>
</dbReference>
<feature type="compositionally biased region" description="Polar residues" evidence="1">
    <location>
        <begin position="729"/>
        <end position="744"/>
    </location>
</feature>
<dbReference type="SUPFAM" id="SSF50249">
    <property type="entry name" value="Nucleic acid-binding proteins"/>
    <property type="match status" value="1"/>
</dbReference>
<dbReference type="InterPro" id="IPR006641">
    <property type="entry name" value="YqgF/RNaseH-like_dom"/>
</dbReference>
<dbReference type="Pfam" id="PF22706">
    <property type="entry name" value="Tex_central_region"/>
    <property type="match status" value="1"/>
</dbReference>
<dbReference type="SUPFAM" id="SSF53098">
    <property type="entry name" value="Ribonuclease H-like"/>
    <property type="match status" value="1"/>
</dbReference>
<dbReference type="Pfam" id="PF17674">
    <property type="entry name" value="HHH_9"/>
    <property type="match status" value="1"/>
</dbReference>
<dbReference type="InterPro" id="IPR012340">
    <property type="entry name" value="NA-bd_OB-fold"/>
</dbReference>
<dbReference type="InterPro" id="IPR012337">
    <property type="entry name" value="RNaseH-like_sf"/>
</dbReference>
<accession>A0A1I1D4Y6</accession>
<dbReference type="RefSeq" id="WP_092317547.1">
    <property type="nucleotide sequence ID" value="NZ_FOKY01000001.1"/>
</dbReference>
<dbReference type="Pfam" id="PF12836">
    <property type="entry name" value="HHH_3"/>
    <property type="match status" value="1"/>
</dbReference>
<dbReference type="Gene3D" id="3.30.420.140">
    <property type="entry name" value="YqgF/RNase H-like domain"/>
    <property type="match status" value="1"/>
</dbReference>
<dbReference type="SUPFAM" id="SSF47781">
    <property type="entry name" value="RuvA domain 2-like"/>
    <property type="match status" value="2"/>
</dbReference>
<dbReference type="PROSITE" id="PS50126">
    <property type="entry name" value="S1"/>
    <property type="match status" value="1"/>
</dbReference>
<dbReference type="FunFam" id="2.40.50.140:FF:000051">
    <property type="entry name" value="RNA-binding transcriptional accessory protein"/>
    <property type="match status" value="1"/>
</dbReference>
<dbReference type="PANTHER" id="PTHR10724">
    <property type="entry name" value="30S RIBOSOMAL PROTEIN S1"/>
    <property type="match status" value="1"/>
</dbReference>
<dbReference type="EMBL" id="FOKY01000001">
    <property type="protein sequence ID" value="SFB69396.1"/>
    <property type="molecule type" value="Genomic_DNA"/>
</dbReference>
<dbReference type="PANTHER" id="PTHR10724:SF10">
    <property type="entry name" value="S1 RNA-BINDING DOMAIN-CONTAINING PROTEIN 1"/>
    <property type="match status" value="1"/>
</dbReference>
<sequence>MALTEEFIESLSIDSSDILRRISDNLDIDPAKVKATLTLFAEDCTVPFIARYRKEVTGNLDETKIRSIEHLNKSLINLETRRIEITKAIFNQGMLTEELFSNINQCSTQTELEDIYAPYKRKKKTRGMKAVEAGLEPLSELILNGTSDTELATKAADFINEEHNILTAEDALQGAMDIIAERVSQDMDSRTAIREFIIKHGQLRVTGNKDKETSVYGMYYDYREPLSTVKPHRILAINRGEKEEELSVKIEFDEENAFQNILSRYSIGNKAHQEAILDGLKRLLIPAVLREIRSNFTDSADKHGIGLFSANLQNLLLQAPIKRTRILAIDPGIRTGSKVTTLDENGKYLEYFTFYQHKAEEAKAMIAAAVKKHKIELIAIGNGTGTYEVQEIVSGTIKESRLDIPFTVVAEDGASVYSASPIAKEEFPDLDVSIRGAISIGRRLQDPLAELVKIDPQSIGVGLYQHDLNQKELAESLDETVESVVNRVGVNINTASYSLLKYVSGVKLPLAKKIISHRDKNGAFKNRLELLKVSGMGEKTFEQAAGFLKIPESSEILDNTWVHPENYELAREILETIRLGKQPSKEQKDAWKEKYNIGETTITDILLELQKPARDPREDYPGPIMQKGVTTFEDLRIGMTVTGKIKNVVDFGAFVDLGIKETALLHLSEISNHYIESPMDVVKVGDIISAKIIDIDEKRKRISLSMRSEEKSNINRHQPVEKKGPKQKPVNNSIKIQQNDSGKLTHNPFAEAFAKKSRNLNQ</sequence>
<dbReference type="GO" id="GO:0003729">
    <property type="term" value="F:mRNA binding"/>
    <property type="evidence" value="ECO:0007669"/>
    <property type="project" value="TreeGrafter"/>
</dbReference>
<dbReference type="InterPro" id="IPR023323">
    <property type="entry name" value="Tex-like_dom_sf"/>
</dbReference>
<proteinExistence type="predicted"/>
<dbReference type="OrthoDB" id="9804714at2"/>
<dbReference type="FunFam" id="3.30.420.140:FF:000001">
    <property type="entry name" value="RNA-binding transcriptional accessory protein"/>
    <property type="match status" value="1"/>
</dbReference>
<dbReference type="Gene3D" id="2.40.50.140">
    <property type="entry name" value="Nucleic acid-binding proteins"/>
    <property type="match status" value="1"/>
</dbReference>
<reference evidence="4" key="1">
    <citation type="submission" date="2016-10" db="EMBL/GenBank/DDBJ databases">
        <authorList>
            <person name="Varghese N."/>
            <person name="Submissions S."/>
        </authorList>
    </citation>
    <scope>NUCLEOTIDE SEQUENCE [LARGE SCALE GENOMIC DNA]</scope>
    <source>
        <strain evidence="4">ATCC 43811</strain>
    </source>
</reference>
<dbReference type="FunFam" id="1.10.10.650:FF:000001">
    <property type="entry name" value="S1 RNA-binding domain 1"/>
    <property type="match status" value="1"/>
</dbReference>
<dbReference type="Pfam" id="PF16921">
    <property type="entry name" value="Tex_YqgF"/>
    <property type="match status" value="1"/>
</dbReference>
<dbReference type="InterPro" id="IPR037027">
    <property type="entry name" value="YqgF/RNaseH-like_dom_sf"/>
</dbReference>
<dbReference type="AlphaFoldDB" id="A0A1I1D4Y6"/>
<evidence type="ECO:0000313" key="4">
    <source>
        <dbReference type="Proteomes" id="UP000240042"/>
    </source>
</evidence>
<dbReference type="Proteomes" id="UP000240042">
    <property type="component" value="Unassembled WGS sequence"/>
</dbReference>
<dbReference type="GO" id="GO:0006412">
    <property type="term" value="P:translation"/>
    <property type="evidence" value="ECO:0007669"/>
    <property type="project" value="TreeGrafter"/>
</dbReference>
<dbReference type="Pfam" id="PF09371">
    <property type="entry name" value="Tex_N"/>
    <property type="match status" value="1"/>
</dbReference>
<organism evidence="3 4">
    <name type="scientific">Brevinema andersonii</name>
    <dbReference type="NCBI Taxonomy" id="34097"/>
    <lineage>
        <taxon>Bacteria</taxon>
        <taxon>Pseudomonadati</taxon>
        <taxon>Spirochaetota</taxon>
        <taxon>Spirochaetia</taxon>
        <taxon>Brevinematales</taxon>
        <taxon>Brevinemataceae</taxon>
        <taxon>Brevinema</taxon>
    </lineage>
</organism>
<keyword evidence="4" id="KW-1185">Reference proteome</keyword>
<dbReference type="Gene3D" id="1.10.10.650">
    <property type="entry name" value="RuvA domain 2-like"/>
    <property type="match status" value="1"/>
</dbReference>
<protein>
    <recommendedName>
        <fullName evidence="2">S1 motif domain-containing protein</fullName>
    </recommendedName>
</protein>
<dbReference type="InterPro" id="IPR050437">
    <property type="entry name" value="Ribos_protein_bS1-like"/>
</dbReference>
<dbReference type="GO" id="GO:0005737">
    <property type="term" value="C:cytoplasm"/>
    <property type="evidence" value="ECO:0007669"/>
    <property type="project" value="UniProtKB-ARBA"/>
</dbReference>
<gene>
    <name evidence="3" type="ORF">SAMN02745150_00270</name>
</gene>
<evidence type="ECO:0000256" key="1">
    <source>
        <dbReference type="SAM" id="MobiDB-lite"/>
    </source>
</evidence>
<dbReference type="Pfam" id="PF00575">
    <property type="entry name" value="S1"/>
    <property type="match status" value="1"/>
</dbReference>
<feature type="compositionally biased region" description="Basic and acidic residues" evidence="1">
    <location>
        <begin position="707"/>
        <end position="724"/>
    </location>
</feature>
<dbReference type="Gene3D" id="1.10.150.310">
    <property type="entry name" value="Tex RuvX-like domain-like"/>
    <property type="match status" value="1"/>
</dbReference>
<dbReference type="InterPro" id="IPR003029">
    <property type="entry name" value="S1_domain"/>
</dbReference>
<feature type="region of interest" description="Disordered" evidence="1">
    <location>
        <begin position="704"/>
        <end position="746"/>
    </location>
</feature>
<dbReference type="InterPro" id="IPR018974">
    <property type="entry name" value="Tex-like_N"/>
</dbReference>
<dbReference type="InterPro" id="IPR023319">
    <property type="entry name" value="Tex-like_HTH_dom_sf"/>
</dbReference>
<dbReference type="GO" id="GO:0006139">
    <property type="term" value="P:nucleobase-containing compound metabolic process"/>
    <property type="evidence" value="ECO:0007669"/>
    <property type="project" value="InterPro"/>
</dbReference>
<name>A0A1I1D4Y6_BREAD</name>
<dbReference type="Gene3D" id="1.10.3500.10">
    <property type="entry name" value="Tex N-terminal region-like"/>
    <property type="match status" value="1"/>
</dbReference>
<dbReference type="SMART" id="SM00316">
    <property type="entry name" value="S1"/>
    <property type="match status" value="1"/>
</dbReference>
<dbReference type="InterPro" id="IPR041692">
    <property type="entry name" value="HHH_9"/>
</dbReference>
<evidence type="ECO:0000313" key="3">
    <source>
        <dbReference type="EMBL" id="SFB69396.1"/>
    </source>
</evidence>
<dbReference type="STRING" id="34097.SAMN02745150_00270"/>
<dbReference type="SUPFAM" id="SSF158832">
    <property type="entry name" value="Tex N-terminal region-like"/>
    <property type="match status" value="1"/>
</dbReference>
<feature type="domain" description="S1 motif" evidence="2">
    <location>
        <begin position="638"/>
        <end position="707"/>
    </location>
</feature>
<evidence type="ECO:0000259" key="2">
    <source>
        <dbReference type="PROSITE" id="PS50126"/>
    </source>
</evidence>
<dbReference type="InterPro" id="IPR055179">
    <property type="entry name" value="Tex-like_central_region"/>
</dbReference>
<dbReference type="CDD" id="cd05685">
    <property type="entry name" value="S1_Tex"/>
    <property type="match status" value="1"/>
</dbReference>
<dbReference type="InterPro" id="IPR010994">
    <property type="entry name" value="RuvA_2-like"/>
</dbReference>
<dbReference type="GO" id="GO:0003735">
    <property type="term" value="F:structural constituent of ribosome"/>
    <property type="evidence" value="ECO:0007669"/>
    <property type="project" value="TreeGrafter"/>
</dbReference>